<name>A0ACC0UX86_9HYPO</name>
<evidence type="ECO:0000313" key="1">
    <source>
        <dbReference type="EMBL" id="KAI9898277.1"/>
    </source>
</evidence>
<sequence length="653" mass="73055">MDARPFRPRGIENQKSTIHQRHKSTGNLSMAQIAATGALRGPAKRAAFGDVTNLPKSSATDRDGYKKNVGVQPVAQLGRSNSLAINKENSGSFKEGMARPPQRPAALGNRAKNAPEVRVVQARKPSERPATSNAPVRVFKGPAEAEEHIQGPPAPVNKEPGARGGIDAAPLQPRHHKSQPQLKQPQQPLRKSQSRVLDKIDLSHAGTTVLSAGSDLDALTEDDIAEGYEYLDSVQKRTDPEPRVEVNHAEHINAQAELPRVGHEVAPNVTTAAHNDAPTIGLSEPEEYWDEDEEEYDDQDQAYTTAHSVRSRDMTTGGATTVLQPRITMRVERELEEARLEVERTRTWEDVEEETWDVSMVAEYGEEIFAYMRNLEIKMLPNPHYMDIQTEIQWSMRSVLIDWLVQVHARFCLLPETLFLTVNYIDRFLAVKIVSIGKLQLVGATAILLASKYEEINCPSLQEIVYMVDKGYSSDEILKAERFMLSMLGFELGWPGPMSFLRRVSKADDYDLETRTLAKYFLELTLMDERFVASPPSFLAAGAHCLSRLILNKGEWTKAHVHYSGYTWAQLKSLVSMMIGCCEHPRLHHSAIFEKYSDRKFKEAALVVQDCLDAGFTLPQNSMPVRGSYTQSSAYEEEGEQLQHQQSALAIEG</sequence>
<protein>
    <submittedName>
        <fullName evidence="1">Uncharacterized protein</fullName>
    </submittedName>
</protein>
<organism evidence="1 2">
    <name type="scientific">Trichothecium roseum</name>
    <dbReference type="NCBI Taxonomy" id="47278"/>
    <lineage>
        <taxon>Eukaryota</taxon>
        <taxon>Fungi</taxon>
        <taxon>Dikarya</taxon>
        <taxon>Ascomycota</taxon>
        <taxon>Pezizomycotina</taxon>
        <taxon>Sordariomycetes</taxon>
        <taxon>Hypocreomycetidae</taxon>
        <taxon>Hypocreales</taxon>
        <taxon>Hypocreales incertae sedis</taxon>
        <taxon>Trichothecium</taxon>
    </lineage>
</organism>
<accession>A0ACC0UX86</accession>
<keyword evidence="2" id="KW-1185">Reference proteome</keyword>
<gene>
    <name evidence="1" type="ORF">N3K66_006637</name>
</gene>
<comment type="caution">
    <text evidence="1">The sequence shown here is derived from an EMBL/GenBank/DDBJ whole genome shotgun (WGS) entry which is preliminary data.</text>
</comment>
<proteinExistence type="predicted"/>
<reference evidence="1" key="1">
    <citation type="submission" date="2022-10" db="EMBL/GenBank/DDBJ databases">
        <title>Complete Genome of Trichothecium roseum strain YXFP-22015, a Plant Pathogen Isolated from Citrus.</title>
        <authorList>
            <person name="Wang Y."/>
            <person name="Zhu L."/>
        </authorList>
    </citation>
    <scope>NUCLEOTIDE SEQUENCE</scope>
    <source>
        <strain evidence="1">YXFP-22015</strain>
    </source>
</reference>
<evidence type="ECO:0000313" key="2">
    <source>
        <dbReference type="Proteomes" id="UP001163324"/>
    </source>
</evidence>
<dbReference type="EMBL" id="CM047945">
    <property type="protein sequence ID" value="KAI9898277.1"/>
    <property type="molecule type" value="Genomic_DNA"/>
</dbReference>
<dbReference type="Proteomes" id="UP001163324">
    <property type="component" value="Chromosome 6"/>
</dbReference>